<keyword evidence="2" id="KW-0805">Transcription regulation</keyword>
<dbReference type="SUPFAM" id="SSF88659">
    <property type="entry name" value="Sigma3 and sigma4 domains of RNA polymerase sigma factors"/>
    <property type="match status" value="1"/>
</dbReference>
<dbReference type="SUPFAM" id="SSF88946">
    <property type="entry name" value="Sigma2 domain of RNA polymerase sigma factors"/>
    <property type="match status" value="1"/>
</dbReference>
<dbReference type="GO" id="GO:0003677">
    <property type="term" value="F:DNA binding"/>
    <property type="evidence" value="ECO:0007669"/>
    <property type="project" value="UniProtKB-KW"/>
</dbReference>
<dbReference type="InterPro" id="IPR039425">
    <property type="entry name" value="RNA_pol_sigma-70-like"/>
</dbReference>
<dbReference type="CDD" id="cd06171">
    <property type="entry name" value="Sigma70_r4"/>
    <property type="match status" value="1"/>
</dbReference>
<dbReference type="GO" id="GO:0016987">
    <property type="term" value="F:sigma factor activity"/>
    <property type="evidence" value="ECO:0007669"/>
    <property type="project" value="UniProtKB-KW"/>
</dbReference>
<evidence type="ECO:0000313" key="8">
    <source>
        <dbReference type="EMBL" id="RUT29912.1"/>
    </source>
</evidence>
<keyword evidence="4" id="KW-0238">DNA-binding</keyword>
<dbReference type="Gene3D" id="1.10.1740.10">
    <property type="match status" value="1"/>
</dbReference>
<dbReference type="InterPro" id="IPR013249">
    <property type="entry name" value="RNA_pol_sigma70_r4_t2"/>
</dbReference>
<evidence type="ECO:0000313" key="9">
    <source>
        <dbReference type="Proteomes" id="UP000272464"/>
    </source>
</evidence>
<dbReference type="Pfam" id="PF08281">
    <property type="entry name" value="Sigma70_r4_2"/>
    <property type="match status" value="1"/>
</dbReference>
<evidence type="ECO:0000256" key="4">
    <source>
        <dbReference type="ARBA" id="ARBA00023125"/>
    </source>
</evidence>
<dbReference type="PANTHER" id="PTHR43133:SF8">
    <property type="entry name" value="RNA POLYMERASE SIGMA FACTOR HI_1459-RELATED"/>
    <property type="match status" value="1"/>
</dbReference>
<keyword evidence="3" id="KW-0731">Sigma factor</keyword>
<dbReference type="InterPro" id="IPR014284">
    <property type="entry name" value="RNA_pol_sigma-70_dom"/>
</dbReference>
<dbReference type="Proteomes" id="UP000272464">
    <property type="component" value="Unassembled WGS sequence"/>
</dbReference>
<dbReference type="Pfam" id="PF04542">
    <property type="entry name" value="Sigma70_r2"/>
    <property type="match status" value="1"/>
</dbReference>
<feature type="domain" description="RNA polymerase sigma factor 70 region 4 type 2" evidence="7">
    <location>
        <begin position="112"/>
        <end position="163"/>
    </location>
</feature>
<organism evidence="8 9">
    <name type="scientific">Paenibacillus zeisoli</name>
    <dbReference type="NCBI Taxonomy" id="2496267"/>
    <lineage>
        <taxon>Bacteria</taxon>
        <taxon>Bacillati</taxon>
        <taxon>Bacillota</taxon>
        <taxon>Bacilli</taxon>
        <taxon>Bacillales</taxon>
        <taxon>Paenibacillaceae</taxon>
        <taxon>Paenibacillus</taxon>
    </lineage>
</organism>
<dbReference type="RefSeq" id="WP_127199856.1">
    <property type="nucleotide sequence ID" value="NZ_RZNX01000005.1"/>
</dbReference>
<sequence>MSINLSVELPAPVPAADLSELRSSLLGYCLTLTGSKWEAEDLVQDICLKALPVIQGVKYHENARAYLFRAARNQWIDQMRRRKVLERKVADLEYQLQLESHAEIDRDDVSYAIRLVLKQLSPLQRCVFLLRDVLSYSSREVADKLNMTEGAVKSALYRARTALVSVNLTKEGQSSFDSSFSDFQQSQAKLHLYLLAIRHEDADLLIQMLNNDLAEPDILINKLQSDLIQPHSLRVNQTLSLAA</sequence>
<comment type="similarity">
    <text evidence="1">Belongs to the sigma-70 factor family. ECF subfamily.</text>
</comment>
<keyword evidence="9" id="KW-1185">Reference proteome</keyword>
<dbReference type="EMBL" id="RZNX01000005">
    <property type="protein sequence ID" value="RUT29912.1"/>
    <property type="molecule type" value="Genomic_DNA"/>
</dbReference>
<gene>
    <name evidence="8" type="ORF">EJP77_13965</name>
</gene>
<feature type="domain" description="RNA polymerase sigma-70 region 2" evidence="6">
    <location>
        <begin position="21"/>
        <end position="83"/>
    </location>
</feature>
<dbReference type="PANTHER" id="PTHR43133">
    <property type="entry name" value="RNA POLYMERASE ECF-TYPE SIGMA FACTO"/>
    <property type="match status" value="1"/>
</dbReference>
<dbReference type="InterPro" id="IPR036388">
    <property type="entry name" value="WH-like_DNA-bd_sf"/>
</dbReference>
<proteinExistence type="inferred from homology"/>
<dbReference type="InterPro" id="IPR007627">
    <property type="entry name" value="RNA_pol_sigma70_r2"/>
</dbReference>
<name>A0A3S1B6R0_9BACL</name>
<dbReference type="InterPro" id="IPR013324">
    <property type="entry name" value="RNA_pol_sigma_r3/r4-like"/>
</dbReference>
<accession>A0A3S1B6R0</accession>
<dbReference type="OrthoDB" id="2381154at2"/>
<evidence type="ECO:0000259" key="7">
    <source>
        <dbReference type="Pfam" id="PF08281"/>
    </source>
</evidence>
<evidence type="ECO:0000259" key="6">
    <source>
        <dbReference type="Pfam" id="PF04542"/>
    </source>
</evidence>
<dbReference type="Gene3D" id="1.10.10.10">
    <property type="entry name" value="Winged helix-like DNA-binding domain superfamily/Winged helix DNA-binding domain"/>
    <property type="match status" value="1"/>
</dbReference>
<reference evidence="8 9" key="1">
    <citation type="submission" date="2018-12" db="EMBL/GenBank/DDBJ databases">
        <authorList>
            <person name="Sun L."/>
            <person name="Chen Z."/>
        </authorList>
    </citation>
    <scope>NUCLEOTIDE SEQUENCE [LARGE SCALE GENOMIC DNA]</scope>
    <source>
        <strain evidence="8 9">3-5-3</strain>
    </source>
</reference>
<protein>
    <submittedName>
        <fullName evidence="8">RNA polymerase sigma factor</fullName>
    </submittedName>
</protein>
<keyword evidence="5" id="KW-0804">Transcription</keyword>
<evidence type="ECO:0000256" key="3">
    <source>
        <dbReference type="ARBA" id="ARBA00023082"/>
    </source>
</evidence>
<dbReference type="NCBIfam" id="TIGR02937">
    <property type="entry name" value="sigma70-ECF"/>
    <property type="match status" value="1"/>
</dbReference>
<evidence type="ECO:0000256" key="2">
    <source>
        <dbReference type="ARBA" id="ARBA00023015"/>
    </source>
</evidence>
<comment type="caution">
    <text evidence="8">The sequence shown here is derived from an EMBL/GenBank/DDBJ whole genome shotgun (WGS) entry which is preliminary data.</text>
</comment>
<dbReference type="AlphaFoldDB" id="A0A3S1B6R0"/>
<evidence type="ECO:0000256" key="1">
    <source>
        <dbReference type="ARBA" id="ARBA00010641"/>
    </source>
</evidence>
<dbReference type="GO" id="GO:0006352">
    <property type="term" value="P:DNA-templated transcription initiation"/>
    <property type="evidence" value="ECO:0007669"/>
    <property type="project" value="InterPro"/>
</dbReference>
<evidence type="ECO:0000256" key="5">
    <source>
        <dbReference type="ARBA" id="ARBA00023163"/>
    </source>
</evidence>
<dbReference type="InterPro" id="IPR013325">
    <property type="entry name" value="RNA_pol_sigma_r2"/>
</dbReference>